<feature type="chain" id="PRO_5022247453" evidence="1">
    <location>
        <begin position="25"/>
        <end position="264"/>
    </location>
</feature>
<sequence length="264" mass="28548">MRFYRIALRGLILWLGFFASVAFAAPNDVGIILMHGKWDERPFHTNSLASALEKAGYRVVQPTMTWGGARKYDVDYQKTLMEIDAEAEKLRAAGAKYILVGGMSFGANGAFAYAGAGHKVDGVIAIAPGHIPDAKGWIKKFGKAYQKARKMVDAGKGEDKASFEDPNSGGRSQSISMRAKVYASFFDPKGLASMEKSASSFPQPLPVLVVIGKKDPGIRYANNLLLPAILTHPKNSVVEVNAGHLDAISEGLQATVQWVNDLGY</sequence>
<dbReference type="RefSeq" id="WP_144357474.1">
    <property type="nucleotide sequence ID" value="NZ_VMNH01000004.1"/>
</dbReference>
<dbReference type="OrthoDB" id="9773293at2"/>
<feature type="signal peptide" evidence="1">
    <location>
        <begin position="1"/>
        <end position="24"/>
    </location>
</feature>
<protein>
    <submittedName>
        <fullName evidence="2">Alpha/beta hydrolase</fullName>
    </submittedName>
</protein>
<dbReference type="AlphaFoldDB" id="A0A557SK05"/>
<dbReference type="Proteomes" id="UP000316649">
    <property type="component" value="Unassembled WGS sequence"/>
</dbReference>
<dbReference type="EMBL" id="VMNH01000004">
    <property type="protein sequence ID" value="TVO77749.1"/>
    <property type="molecule type" value="Genomic_DNA"/>
</dbReference>
<evidence type="ECO:0000313" key="3">
    <source>
        <dbReference type="Proteomes" id="UP000316649"/>
    </source>
</evidence>
<dbReference type="GO" id="GO:0016787">
    <property type="term" value="F:hydrolase activity"/>
    <property type="evidence" value="ECO:0007669"/>
    <property type="project" value="UniProtKB-KW"/>
</dbReference>
<keyword evidence="2" id="KW-0378">Hydrolase</keyword>
<keyword evidence="3" id="KW-1185">Reference proteome</keyword>
<accession>A0A557SK05</accession>
<keyword evidence="1" id="KW-0732">Signal</keyword>
<comment type="caution">
    <text evidence="2">The sequence shown here is derived from an EMBL/GenBank/DDBJ whole genome shotgun (WGS) entry which is preliminary data.</text>
</comment>
<gene>
    <name evidence="2" type="ORF">FHP88_02815</name>
</gene>
<name>A0A557SK05_9GAMM</name>
<organism evidence="2 3">
    <name type="scientific">Sedimenticola selenatireducens</name>
    <dbReference type="NCBI Taxonomy" id="191960"/>
    <lineage>
        <taxon>Bacteria</taxon>
        <taxon>Pseudomonadati</taxon>
        <taxon>Pseudomonadota</taxon>
        <taxon>Gammaproteobacteria</taxon>
        <taxon>Chromatiales</taxon>
        <taxon>Sedimenticolaceae</taxon>
        <taxon>Sedimenticola</taxon>
    </lineage>
</organism>
<dbReference type="InterPro" id="IPR029058">
    <property type="entry name" value="AB_hydrolase_fold"/>
</dbReference>
<proteinExistence type="predicted"/>
<dbReference type="Gene3D" id="3.40.50.1820">
    <property type="entry name" value="alpha/beta hydrolase"/>
    <property type="match status" value="1"/>
</dbReference>
<reference evidence="2 3" key="1">
    <citation type="submission" date="2019-07" db="EMBL/GenBank/DDBJ databases">
        <title>The pathways for chlorine oxyanion respiration interact through the shared metabolite chlorate.</title>
        <authorList>
            <person name="Barnum T.P."/>
            <person name="Cheng Y."/>
            <person name="Hill K.A."/>
            <person name="Lucas L.N."/>
            <person name="Carlson H.K."/>
            <person name="Coates J.D."/>
        </authorList>
    </citation>
    <scope>NUCLEOTIDE SEQUENCE [LARGE SCALE GENOMIC DNA]</scope>
    <source>
        <strain evidence="2 3">BK-1</strain>
    </source>
</reference>
<evidence type="ECO:0000256" key="1">
    <source>
        <dbReference type="SAM" id="SignalP"/>
    </source>
</evidence>
<dbReference type="SUPFAM" id="SSF53474">
    <property type="entry name" value="alpha/beta-Hydrolases"/>
    <property type="match status" value="1"/>
</dbReference>
<evidence type="ECO:0000313" key="2">
    <source>
        <dbReference type="EMBL" id="TVO77749.1"/>
    </source>
</evidence>